<keyword evidence="11" id="KW-1185">Reference proteome</keyword>
<evidence type="ECO:0000256" key="1">
    <source>
        <dbReference type="ARBA" id="ARBA00004651"/>
    </source>
</evidence>
<feature type="transmembrane region" description="Helical" evidence="8">
    <location>
        <begin position="12"/>
        <end position="28"/>
    </location>
</feature>
<name>A0A0D2JRH4_9BACT</name>
<dbReference type="InterPro" id="IPR037185">
    <property type="entry name" value="EmrE-like"/>
</dbReference>
<feature type="transmembrane region" description="Helical" evidence="8">
    <location>
        <begin position="240"/>
        <end position="262"/>
    </location>
</feature>
<dbReference type="GO" id="GO:0005886">
    <property type="term" value="C:plasma membrane"/>
    <property type="evidence" value="ECO:0007669"/>
    <property type="project" value="UniProtKB-SubCell"/>
</dbReference>
<dbReference type="InterPro" id="IPR004626">
    <property type="entry name" value="RarD"/>
</dbReference>
<feature type="transmembrane region" description="Helical" evidence="8">
    <location>
        <begin position="105"/>
        <end position="122"/>
    </location>
</feature>
<dbReference type="SUPFAM" id="SSF103481">
    <property type="entry name" value="Multidrug resistance efflux transporter EmrE"/>
    <property type="match status" value="2"/>
</dbReference>
<evidence type="ECO:0000313" key="11">
    <source>
        <dbReference type="Proteomes" id="UP000032233"/>
    </source>
</evidence>
<accession>A0A0D2JRH4</accession>
<gene>
    <name evidence="10" type="ORF">X474_19690</name>
</gene>
<feature type="transmembrane region" description="Helical" evidence="8">
    <location>
        <begin position="153"/>
        <end position="168"/>
    </location>
</feature>
<dbReference type="InParanoid" id="A0A0D2JRH4"/>
<feature type="transmembrane region" description="Helical" evidence="8">
    <location>
        <begin position="180"/>
        <end position="198"/>
    </location>
</feature>
<dbReference type="AlphaFoldDB" id="A0A0D2JRH4"/>
<evidence type="ECO:0000256" key="4">
    <source>
        <dbReference type="ARBA" id="ARBA00022475"/>
    </source>
</evidence>
<keyword evidence="6 8" id="KW-1133">Transmembrane helix</keyword>
<evidence type="ECO:0000256" key="7">
    <source>
        <dbReference type="ARBA" id="ARBA00023136"/>
    </source>
</evidence>
<dbReference type="Pfam" id="PF00892">
    <property type="entry name" value="EamA"/>
    <property type="match status" value="1"/>
</dbReference>
<protein>
    <submittedName>
        <fullName evidence="10">Chloramphenical resistance permease RarD</fullName>
    </submittedName>
</protein>
<comment type="similarity">
    <text evidence="2">Belongs to the EamA transporter family.</text>
</comment>
<dbReference type="OrthoDB" id="369870at2"/>
<keyword evidence="4" id="KW-1003">Cell membrane</keyword>
<dbReference type="InterPro" id="IPR000620">
    <property type="entry name" value="EamA_dom"/>
</dbReference>
<keyword evidence="5 8" id="KW-0812">Transmembrane</keyword>
<comment type="subcellular location">
    <subcellularLocation>
        <location evidence="1">Cell membrane</location>
        <topology evidence="1">Multi-pass membrane protein</topology>
    </subcellularLocation>
</comment>
<evidence type="ECO:0000313" key="10">
    <source>
        <dbReference type="EMBL" id="KIX12075.1"/>
    </source>
</evidence>
<evidence type="ECO:0000259" key="9">
    <source>
        <dbReference type="Pfam" id="PF00892"/>
    </source>
</evidence>
<keyword evidence="7 8" id="KW-0472">Membrane</keyword>
<dbReference type="RefSeq" id="WP_044350809.1">
    <property type="nucleotide sequence ID" value="NZ_AZAC01000034.1"/>
</dbReference>
<reference evidence="10 11" key="1">
    <citation type="submission" date="2013-11" db="EMBL/GenBank/DDBJ databases">
        <title>Metagenomic analysis of a methanogenic consortium involved in long chain n-alkane degradation.</title>
        <authorList>
            <person name="Davidova I.A."/>
            <person name="Callaghan A.V."/>
            <person name="Wawrik B."/>
            <person name="Pruitt S."/>
            <person name="Marks C."/>
            <person name="Duncan K.E."/>
            <person name="Suflita J.M."/>
        </authorList>
    </citation>
    <scope>NUCLEOTIDE SEQUENCE [LARGE SCALE GENOMIC DNA]</scope>
    <source>
        <strain evidence="10 11">SPR</strain>
    </source>
</reference>
<comment type="caution">
    <text evidence="10">The sequence shown here is derived from an EMBL/GenBank/DDBJ whole genome shotgun (WGS) entry which is preliminary data.</text>
</comment>
<feature type="transmembrane region" description="Helical" evidence="8">
    <location>
        <begin position="73"/>
        <end position="93"/>
    </location>
</feature>
<evidence type="ECO:0000256" key="5">
    <source>
        <dbReference type="ARBA" id="ARBA00022692"/>
    </source>
</evidence>
<dbReference type="Proteomes" id="UP000032233">
    <property type="component" value="Unassembled WGS sequence"/>
</dbReference>
<evidence type="ECO:0000256" key="6">
    <source>
        <dbReference type="ARBA" id="ARBA00022989"/>
    </source>
</evidence>
<feature type="domain" description="EamA" evidence="9">
    <location>
        <begin position="10"/>
        <end position="142"/>
    </location>
</feature>
<dbReference type="EMBL" id="AZAC01000034">
    <property type="protein sequence ID" value="KIX12075.1"/>
    <property type="molecule type" value="Genomic_DNA"/>
</dbReference>
<dbReference type="FunCoup" id="A0A0D2JRH4">
    <property type="interactions" value="136"/>
</dbReference>
<feature type="transmembrane region" description="Helical" evidence="8">
    <location>
        <begin position="268"/>
        <end position="289"/>
    </location>
</feature>
<feature type="transmembrane region" description="Helical" evidence="8">
    <location>
        <begin position="40"/>
        <end position="61"/>
    </location>
</feature>
<sequence length="294" mass="32608">MDNTQDQKAGFAYALAAFLFWGLNPLYFKAVGSASPMEVLAHRILWSVPFIAIMLCFGKHWGELKKSASSPKVLGTLFVTAVLVAVNWLIFIYGISVDKVLYCSLGYYFTPLCNVLMGMIFLKEKLSKKQILAVTLGLIGTLNLTIYYGQLPWISLALPLTFSTYGLLRKTVAIESMPGLFVETALLSPLALIYLIYLNNAGEMTFYHQGWDISLLLIAAGAITSLPLIWFTAGARRMRFATIGLFQYIAPSFTFFLAVAIFDEPFGLPHLVTFALIWGGLGIFAFDTFKQARA</sequence>
<organism evidence="10 11">
    <name type="scientific">Dethiosulfatarculus sandiegensis</name>
    <dbReference type="NCBI Taxonomy" id="1429043"/>
    <lineage>
        <taxon>Bacteria</taxon>
        <taxon>Pseudomonadati</taxon>
        <taxon>Thermodesulfobacteriota</taxon>
        <taxon>Desulfarculia</taxon>
        <taxon>Desulfarculales</taxon>
        <taxon>Desulfarculaceae</taxon>
        <taxon>Dethiosulfatarculus</taxon>
    </lineage>
</organism>
<evidence type="ECO:0000256" key="2">
    <source>
        <dbReference type="ARBA" id="ARBA00007362"/>
    </source>
</evidence>
<proteinExistence type="inferred from homology"/>
<evidence type="ECO:0000256" key="8">
    <source>
        <dbReference type="SAM" id="Phobius"/>
    </source>
</evidence>
<dbReference type="PANTHER" id="PTHR22911:SF137">
    <property type="entry name" value="SOLUTE CARRIER FAMILY 35 MEMBER G2-RELATED"/>
    <property type="match status" value="1"/>
</dbReference>
<keyword evidence="3" id="KW-0813">Transport</keyword>
<feature type="transmembrane region" description="Helical" evidence="8">
    <location>
        <begin position="213"/>
        <end position="233"/>
    </location>
</feature>
<dbReference type="STRING" id="1429043.X474_19690"/>
<dbReference type="NCBIfam" id="TIGR00688">
    <property type="entry name" value="rarD"/>
    <property type="match status" value="1"/>
</dbReference>
<dbReference type="PANTHER" id="PTHR22911">
    <property type="entry name" value="ACYL-MALONYL CONDENSING ENZYME-RELATED"/>
    <property type="match status" value="1"/>
</dbReference>
<evidence type="ECO:0000256" key="3">
    <source>
        <dbReference type="ARBA" id="ARBA00022448"/>
    </source>
</evidence>